<dbReference type="InterPro" id="IPR005835">
    <property type="entry name" value="NTP_transferase_dom"/>
</dbReference>
<dbReference type="EC" id="2.7.7.24" evidence="4"/>
<dbReference type="Gene3D" id="3.90.550.10">
    <property type="entry name" value="Spore Coat Polysaccharide Biosynthesis Protein SpsA, Chain A"/>
    <property type="match status" value="1"/>
</dbReference>
<sequence length="243" mass="27165">MGRKGVILAAGKGTRLRPLTDKTPKPLIEVGGRPFLAYVLERFRFAGCDEVLLVIGHLGEQIVRRCGERAFGMQLRYAWQFVPEGTAKALLLAEDFVGDEPFLMSWGDIVAAPENYTVLWQRYGQGDCAMTMLVNWMDDVSAGADVTLDGERVTDIVEKPSGKKAGWNQAGIFVLSPRIFAYLRRVRPSMRGEYEFTDAVRLMLQAGERVIAVPVQGYRYELGTHEQLQALEQIAAQLRLPSE</sequence>
<dbReference type="CDD" id="cd04181">
    <property type="entry name" value="NTP_transferase"/>
    <property type="match status" value="1"/>
</dbReference>
<dbReference type="Proteomes" id="UP000236173">
    <property type="component" value="Unassembled WGS sequence"/>
</dbReference>
<name>A0A2H5XDM4_9BACT</name>
<comment type="caution">
    <text evidence="4">The sequence shown here is derived from an EMBL/GenBank/DDBJ whole genome shotgun (WGS) entry which is preliminary data.</text>
</comment>
<evidence type="ECO:0000313" key="4">
    <source>
        <dbReference type="EMBL" id="GBC99293.1"/>
    </source>
</evidence>
<dbReference type="PANTHER" id="PTHR43584">
    <property type="entry name" value="NUCLEOTIDYL TRANSFERASE"/>
    <property type="match status" value="1"/>
</dbReference>
<gene>
    <name evidence="4" type="primary">rffH</name>
    <name evidence="4" type="ORF">HRbin17_01815</name>
</gene>
<evidence type="ECO:0000313" key="5">
    <source>
        <dbReference type="Proteomes" id="UP000236173"/>
    </source>
</evidence>
<dbReference type="PANTHER" id="PTHR43584:SF8">
    <property type="entry name" value="N-ACETYLMURAMATE ALPHA-1-PHOSPHATE URIDYLYLTRANSFERASE"/>
    <property type="match status" value="1"/>
</dbReference>
<feature type="domain" description="Nucleotidyl transferase" evidence="3">
    <location>
        <begin position="4"/>
        <end position="230"/>
    </location>
</feature>
<keyword evidence="1 4" id="KW-0808">Transferase</keyword>
<organism evidence="4 5">
    <name type="scientific">Candidatus Fervidibacter japonicus</name>
    <dbReference type="NCBI Taxonomy" id="2035412"/>
    <lineage>
        <taxon>Bacteria</taxon>
        <taxon>Candidatus Fervidibacterota</taxon>
        <taxon>Candidatus Fervidibacter</taxon>
    </lineage>
</organism>
<protein>
    <submittedName>
        <fullName evidence="4">Glucose-1-phosphate thymidylyltransferase 2</fullName>
        <ecNumber evidence="4">2.7.7.24</ecNumber>
    </submittedName>
</protein>
<keyword evidence="2 4" id="KW-0548">Nucleotidyltransferase</keyword>
<evidence type="ECO:0000256" key="1">
    <source>
        <dbReference type="ARBA" id="ARBA00022679"/>
    </source>
</evidence>
<dbReference type="InterPro" id="IPR029044">
    <property type="entry name" value="Nucleotide-diphossugar_trans"/>
</dbReference>
<dbReference type="Pfam" id="PF00483">
    <property type="entry name" value="NTP_transferase"/>
    <property type="match status" value="1"/>
</dbReference>
<accession>A0A2H5XDM4</accession>
<dbReference type="EMBL" id="BEHT01000024">
    <property type="protein sequence ID" value="GBC99293.1"/>
    <property type="molecule type" value="Genomic_DNA"/>
</dbReference>
<reference evidence="5" key="1">
    <citation type="submission" date="2017-09" db="EMBL/GenBank/DDBJ databases">
        <title>Metaegenomics of thermophilic ammonia-oxidizing enrichment culture.</title>
        <authorList>
            <person name="Kato S."/>
            <person name="Suzuki K."/>
        </authorList>
    </citation>
    <scope>NUCLEOTIDE SEQUENCE [LARGE SCALE GENOMIC DNA]</scope>
</reference>
<dbReference type="InterPro" id="IPR050065">
    <property type="entry name" value="GlmU-like"/>
</dbReference>
<evidence type="ECO:0000259" key="3">
    <source>
        <dbReference type="Pfam" id="PF00483"/>
    </source>
</evidence>
<dbReference type="SUPFAM" id="SSF53448">
    <property type="entry name" value="Nucleotide-diphospho-sugar transferases"/>
    <property type="match status" value="1"/>
</dbReference>
<dbReference type="AlphaFoldDB" id="A0A2H5XDM4"/>
<evidence type="ECO:0000256" key="2">
    <source>
        <dbReference type="ARBA" id="ARBA00022695"/>
    </source>
</evidence>
<dbReference type="GO" id="GO:0008879">
    <property type="term" value="F:glucose-1-phosphate thymidylyltransferase activity"/>
    <property type="evidence" value="ECO:0007669"/>
    <property type="project" value="UniProtKB-EC"/>
</dbReference>
<proteinExistence type="predicted"/>